<dbReference type="AlphaFoldDB" id="A0A8E2EI61"/>
<feature type="region of interest" description="Disordered" evidence="1">
    <location>
        <begin position="24"/>
        <end position="174"/>
    </location>
</feature>
<feature type="compositionally biased region" description="Acidic residues" evidence="1">
    <location>
        <begin position="396"/>
        <end position="411"/>
    </location>
</feature>
<name>A0A8E2EI61_9PEZI</name>
<feature type="compositionally biased region" description="Acidic residues" evidence="1">
    <location>
        <begin position="157"/>
        <end position="166"/>
    </location>
</feature>
<feature type="region of interest" description="Disordered" evidence="1">
    <location>
        <begin position="232"/>
        <end position="275"/>
    </location>
</feature>
<sequence length="465" mass="51703">MKFQTPPPLPISIDAMASTGSIYAITTTPQPGRVAKARTPSATRTTCKAATPVPNPTPPYSYASSSGGDEDEDTGDAMPPPQEGPSQGRKRKHLPTPESMGISELPAKKQKASVGGATTGTTPVSKLSPRQIGKPRPRRVSRPTAVKKDVEKTKETEETEDTGSEPEIEKERENVYGPILSQSALERKCRIFAEKMERDGNLPLYKVLFLAPATKKLIEEGVIAFNKNGEVKLHPDDEESSSSSSCEGEASDTDSEPEAQYHTLRPPPLPLDQNGNPIYSWETEPFEVKPREYFDVLDMNMNPILTPRAQELVRDLTDIKTLIAWQRRKIRGYNSSELYIPRATLVGAKEEYRAARTELVGILKGLLNSEDAKSRAEDVVECWFKQSMAEDHDGDFAPDESDDEAESECDSEWDAWTRTRMENLESYRGLYFDPERDLQLVSGLWLNPNAARKRALSPGLSWKGF</sequence>
<protein>
    <submittedName>
        <fullName evidence="2">Uncharacterized protein</fullName>
    </submittedName>
</protein>
<accession>A0A8E2EI61</accession>
<gene>
    <name evidence="2" type="ORF">K432DRAFT_463467</name>
</gene>
<evidence type="ECO:0000256" key="1">
    <source>
        <dbReference type="SAM" id="MobiDB-lite"/>
    </source>
</evidence>
<keyword evidence="3" id="KW-1185">Reference proteome</keyword>
<evidence type="ECO:0000313" key="2">
    <source>
        <dbReference type="EMBL" id="OCK84028.1"/>
    </source>
</evidence>
<evidence type="ECO:0000313" key="3">
    <source>
        <dbReference type="Proteomes" id="UP000250266"/>
    </source>
</evidence>
<proteinExistence type="predicted"/>
<feature type="region of interest" description="Disordered" evidence="1">
    <location>
        <begin position="391"/>
        <end position="411"/>
    </location>
</feature>
<dbReference type="Proteomes" id="UP000250266">
    <property type="component" value="Unassembled WGS sequence"/>
</dbReference>
<feature type="compositionally biased region" description="Basic and acidic residues" evidence="1">
    <location>
        <begin position="146"/>
        <end position="156"/>
    </location>
</feature>
<dbReference type="EMBL" id="KV744846">
    <property type="protein sequence ID" value="OCK84028.1"/>
    <property type="molecule type" value="Genomic_DNA"/>
</dbReference>
<organism evidence="2 3">
    <name type="scientific">Lepidopterella palustris CBS 459.81</name>
    <dbReference type="NCBI Taxonomy" id="1314670"/>
    <lineage>
        <taxon>Eukaryota</taxon>
        <taxon>Fungi</taxon>
        <taxon>Dikarya</taxon>
        <taxon>Ascomycota</taxon>
        <taxon>Pezizomycotina</taxon>
        <taxon>Dothideomycetes</taxon>
        <taxon>Pleosporomycetidae</taxon>
        <taxon>Mytilinidiales</taxon>
        <taxon>Argynnaceae</taxon>
        <taxon>Lepidopterella</taxon>
    </lineage>
</organism>
<reference evidence="2 3" key="1">
    <citation type="journal article" date="2016" name="Nat. Commun.">
        <title>Ectomycorrhizal ecology is imprinted in the genome of the dominant symbiotic fungus Cenococcum geophilum.</title>
        <authorList>
            <consortium name="DOE Joint Genome Institute"/>
            <person name="Peter M."/>
            <person name="Kohler A."/>
            <person name="Ohm R.A."/>
            <person name="Kuo A."/>
            <person name="Krutzmann J."/>
            <person name="Morin E."/>
            <person name="Arend M."/>
            <person name="Barry K.W."/>
            <person name="Binder M."/>
            <person name="Choi C."/>
            <person name="Clum A."/>
            <person name="Copeland A."/>
            <person name="Grisel N."/>
            <person name="Haridas S."/>
            <person name="Kipfer T."/>
            <person name="LaButti K."/>
            <person name="Lindquist E."/>
            <person name="Lipzen A."/>
            <person name="Maire R."/>
            <person name="Meier B."/>
            <person name="Mihaltcheva S."/>
            <person name="Molinier V."/>
            <person name="Murat C."/>
            <person name="Poggeler S."/>
            <person name="Quandt C.A."/>
            <person name="Sperisen C."/>
            <person name="Tritt A."/>
            <person name="Tisserant E."/>
            <person name="Crous P.W."/>
            <person name="Henrissat B."/>
            <person name="Nehls U."/>
            <person name="Egli S."/>
            <person name="Spatafora J.W."/>
            <person name="Grigoriev I.V."/>
            <person name="Martin F.M."/>
        </authorList>
    </citation>
    <scope>NUCLEOTIDE SEQUENCE [LARGE SCALE GENOMIC DNA]</scope>
    <source>
        <strain evidence="2 3">CBS 459.81</strain>
    </source>
</reference>